<evidence type="ECO:0000256" key="1">
    <source>
        <dbReference type="SAM" id="Phobius"/>
    </source>
</evidence>
<dbReference type="Pfam" id="PF07670">
    <property type="entry name" value="Gate"/>
    <property type="match status" value="1"/>
</dbReference>
<dbReference type="InterPro" id="IPR011642">
    <property type="entry name" value="Gate_dom"/>
</dbReference>
<keyword evidence="1" id="KW-1133">Transmembrane helix</keyword>
<proteinExistence type="predicted"/>
<feature type="transmembrane region" description="Helical" evidence="1">
    <location>
        <begin position="36"/>
        <end position="57"/>
    </location>
</feature>
<comment type="caution">
    <text evidence="3">The sequence shown here is derived from an EMBL/GenBank/DDBJ whole genome shotgun (WGS) entry which is preliminary data.</text>
</comment>
<evidence type="ECO:0000259" key="2">
    <source>
        <dbReference type="Pfam" id="PF07670"/>
    </source>
</evidence>
<feature type="transmembrane region" description="Helical" evidence="1">
    <location>
        <begin position="85"/>
        <end position="109"/>
    </location>
</feature>
<feature type="transmembrane region" description="Helical" evidence="1">
    <location>
        <begin position="129"/>
        <end position="149"/>
    </location>
</feature>
<protein>
    <submittedName>
        <fullName evidence="3">Nucleoside recognition protein</fullName>
    </submittedName>
</protein>
<organism evidence="3">
    <name type="scientific">Caldicellulosiruptor owensensis</name>
    <dbReference type="NCBI Taxonomy" id="55205"/>
    <lineage>
        <taxon>Bacteria</taxon>
        <taxon>Bacillati</taxon>
        <taxon>Bacillota</taxon>
        <taxon>Bacillota incertae sedis</taxon>
        <taxon>Caldicellulosiruptorales</taxon>
        <taxon>Caldicellulosiruptoraceae</taxon>
        <taxon>Caldicellulosiruptor</taxon>
    </lineage>
</organism>
<name>A0A7C5Z1E1_9FIRM</name>
<dbReference type="AlphaFoldDB" id="A0A7C5Z1E1"/>
<evidence type="ECO:0000313" key="3">
    <source>
        <dbReference type="EMBL" id="HHS02511.1"/>
    </source>
</evidence>
<feature type="transmembrane region" description="Helical" evidence="1">
    <location>
        <begin position="161"/>
        <end position="184"/>
    </location>
</feature>
<accession>A0A7C5Z1E1</accession>
<sequence length="189" mass="20922">MNIFWIVTIISTILYQLLFGNVEKITEILFSAPQKAADIFFAILLSIMLWSGFLRVVQDSNFIEVFKKVLRPVLKALFKTKNEKALNFMLLNVVANMLGLGNAATPAGILAMQELSKEAKNSTASDDMILFVLINTCSIQLIPTTAILLRTKFSSSAPAAIIFPTLFVSMASLFVGIILCKVLSKVWKQ</sequence>
<dbReference type="EMBL" id="DRUZ01000099">
    <property type="protein sequence ID" value="HHS02511.1"/>
    <property type="molecule type" value="Genomic_DNA"/>
</dbReference>
<keyword evidence="1" id="KW-0472">Membrane</keyword>
<keyword evidence="1" id="KW-0812">Transmembrane</keyword>
<feature type="domain" description="Nucleoside transporter/FeoB GTPase Gate" evidence="2">
    <location>
        <begin position="41"/>
        <end position="147"/>
    </location>
</feature>
<reference evidence="3" key="1">
    <citation type="journal article" date="2020" name="mSystems">
        <title>Genome- and Community-Level Interaction Insights into Carbon Utilization and Element Cycling Functions of Hydrothermarchaeota in Hydrothermal Sediment.</title>
        <authorList>
            <person name="Zhou Z."/>
            <person name="Liu Y."/>
            <person name="Xu W."/>
            <person name="Pan J."/>
            <person name="Luo Z.H."/>
            <person name="Li M."/>
        </authorList>
    </citation>
    <scope>NUCLEOTIDE SEQUENCE [LARGE SCALE GENOMIC DNA]</scope>
    <source>
        <strain evidence="3">SpSt-102</strain>
    </source>
</reference>
<gene>
    <name evidence="3" type="ORF">ENL71_08550</name>
</gene>